<evidence type="ECO:0000313" key="2">
    <source>
        <dbReference type="EMBL" id="KKK90418.1"/>
    </source>
</evidence>
<dbReference type="GO" id="GO:0004519">
    <property type="term" value="F:endonuclease activity"/>
    <property type="evidence" value="ECO:0007669"/>
    <property type="project" value="InterPro"/>
</dbReference>
<comment type="caution">
    <text evidence="2">The sequence shown here is derived from an EMBL/GenBank/DDBJ whole genome shotgun (WGS) entry which is preliminary data.</text>
</comment>
<dbReference type="AlphaFoldDB" id="A0A0F8Z9M7"/>
<proteinExistence type="predicted"/>
<protein>
    <recommendedName>
        <fullName evidence="1">HNH nuclease domain-containing protein</fullName>
    </recommendedName>
</protein>
<accession>A0A0F8Z9M7</accession>
<gene>
    <name evidence="2" type="ORF">LCGC14_2723210</name>
</gene>
<dbReference type="GO" id="GO:0008270">
    <property type="term" value="F:zinc ion binding"/>
    <property type="evidence" value="ECO:0007669"/>
    <property type="project" value="InterPro"/>
</dbReference>
<dbReference type="InterPro" id="IPR003615">
    <property type="entry name" value="HNH_nuc"/>
</dbReference>
<dbReference type="GO" id="GO:0003676">
    <property type="term" value="F:nucleic acid binding"/>
    <property type="evidence" value="ECO:0007669"/>
    <property type="project" value="InterPro"/>
</dbReference>
<dbReference type="CDD" id="cd00085">
    <property type="entry name" value="HNHc"/>
    <property type="match status" value="1"/>
</dbReference>
<reference evidence="2" key="1">
    <citation type="journal article" date="2015" name="Nature">
        <title>Complex archaea that bridge the gap between prokaryotes and eukaryotes.</title>
        <authorList>
            <person name="Spang A."/>
            <person name="Saw J.H."/>
            <person name="Jorgensen S.L."/>
            <person name="Zaremba-Niedzwiedzka K."/>
            <person name="Martijn J."/>
            <person name="Lind A.E."/>
            <person name="van Eijk R."/>
            <person name="Schleper C."/>
            <person name="Guy L."/>
            <person name="Ettema T.J."/>
        </authorList>
    </citation>
    <scope>NUCLEOTIDE SEQUENCE</scope>
</reference>
<dbReference type="EMBL" id="LAZR01049111">
    <property type="protein sequence ID" value="KKK90418.1"/>
    <property type="molecule type" value="Genomic_DNA"/>
</dbReference>
<sequence length="102" mass="12080">MKNKRFINNFLNQHFLYPYIEKILIIACDYSMIDKYTLVRILNLSKYRTITCEICKLPLNYGKKKRWGTIDHKIPKSKGGTYNIKNLQVAHKKCNLNKGDKI</sequence>
<dbReference type="InterPro" id="IPR002711">
    <property type="entry name" value="HNH"/>
</dbReference>
<organism evidence="2">
    <name type="scientific">marine sediment metagenome</name>
    <dbReference type="NCBI Taxonomy" id="412755"/>
    <lineage>
        <taxon>unclassified sequences</taxon>
        <taxon>metagenomes</taxon>
        <taxon>ecological metagenomes</taxon>
    </lineage>
</organism>
<dbReference type="Gene3D" id="1.10.30.50">
    <property type="match status" value="1"/>
</dbReference>
<dbReference type="SMART" id="SM00507">
    <property type="entry name" value="HNHc"/>
    <property type="match status" value="1"/>
</dbReference>
<name>A0A0F8Z9M7_9ZZZZ</name>
<dbReference type="Pfam" id="PF01844">
    <property type="entry name" value="HNH"/>
    <property type="match status" value="1"/>
</dbReference>
<feature type="domain" description="HNH nuclease" evidence="1">
    <location>
        <begin position="38"/>
        <end position="96"/>
    </location>
</feature>
<evidence type="ECO:0000259" key="1">
    <source>
        <dbReference type="SMART" id="SM00507"/>
    </source>
</evidence>